<evidence type="ECO:0000256" key="1">
    <source>
        <dbReference type="SAM" id="MobiDB-lite"/>
    </source>
</evidence>
<accession>A0A9W6Z477</accession>
<gene>
    <name evidence="2" type="ORF">Amon01_000797200</name>
</gene>
<evidence type="ECO:0000313" key="3">
    <source>
        <dbReference type="Proteomes" id="UP001165063"/>
    </source>
</evidence>
<dbReference type="EMBL" id="BSXU01006475">
    <property type="protein sequence ID" value="GMG55903.1"/>
    <property type="molecule type" value="Genomic_DNA"/>
</dbReference>
<dbReference type="AlphaFoldDB" id="A0A9W6Z477"/>
<dbReference type="Proteomes" id="UP001165063">
    <property type="component" value="Unassembled WGS sequence"/>
</dbReference>
<protein>
    <submittedName>
        <fullName evidence="2">Unnamed protein product</fullName>
    </submittedName>
</protein>
<feature type="region of interest" description="Disordered" evidence="1">
    <location>
        <begin position="177"/>
        <end position="199"/>
    </location>
</feature>
<feature type="region of interest" description="Disordered" evidence="1">
    <location>
        <begin position="1"/>
        <end position="24"/>
    </location>
</feature>
<organism evidence="2 3">
    <name type="scientific">Ambrosiozyma monospora</name>
    <name type="common">Yeast</name>
    <name type="synonym">Endomycopsis monosporus</name>
    <dbReference type="NCBI Taxonomy" id="43982"/>
    <lineage>
        <taxon>Eukaryota</taxon>
        <taxon>Fungi</taxon>
        <taxon>Dikarya</taxon>
        <taxon>Ascomycota</taxon>
        <taxon>Saccharomycotina</taxon>
        <taxon>Pichiomycetes</taxon>
        <taxon>Pichiales</taxon>
        <taxon>Pichiaceae</taxon>
        <taxon>Ambrosiozyma</taxon>
    </lineage>
</organism>
<proteinExistence type="predicted"/>
<reference evidence="2" key="1">
    <citation type="submission" date="2023-04" db="EMBL/GenBank/DDBJ databases">
        <title>Ambrosiozyma monospora NBRC 1965.</title>
        <authorList>
            <person name="Ichikawa N."/>
            <person name="Sato H."/>
            <person name="Tonouchi N."/>
        </authorList>
    </citation>
    <scope>NUCLEOTIDE SEQUENCE</scope>
    <source>
        <strain evidence="2">NBRC 1965</strain>
    </source>
</reference>
<feature type="compositionally biased region" description="Low complexity" evidence="1">
    <location>
        <begin position="97"/>
        <end position="113"/>
    </location>
</feature>
<evidence type="ECO:0000313" key="2">
    <source>
        <dbReference type="EMBL" id="GMG55903.1"/>
    </source>
</evidence>
<feature type="region of interest" description="Disordered" evidence="1">
    <location>
        <begin position="87"/>
        <end position="114"/>
    </location>
</feature>
<name>A0A9W6Z477_AMBMO</name>
<comment type="caution">
    <text evidence="2">The sequence shown here is derived from an EMBL/GenBank/DDBJ whole genome shotgun (WGS) entry which is preliminary data.</text>
</comment>
<keyword evidence="3" id="KW-1185">Reference proteome</keyword>
<sequence length="199" mass="21220">MQAPPLMPMTGVSSRQMPMQQGTQTPPINGQGGILVSVGPPTHVPPGYSVVGPAPSPFGAPGSNLIGVHHPPRFSMQIPSKAYSVYKQKSKSEVDGQSDLSSTHSSQQSSSSQYLHIAPKNSIHRNISHSSSASAEDLTRAQDRMLGYANVKNILDGKARYAEFDSFSRLNFATNSVRSGSLSSSKTSMSNSGSMRRND</sequence>